<dbReference type="AlphaFoldDB" id="A0A6J7CP02"/>
<dbReference type="GO" id="GO:0003677">
    <property type="term" value="F:DNA binding"/>
    <property type="evidence" value="ECO:0007669"/>
    <property type="project" value="InterPro"/>
</dbReference>
<reference evidence="3" key="1">
    <citation type="submission" date="2020-05" db="EMBL/GenBank/DDBJ databases">
        <authorList>
            <person name="Chiriac C."/>
            <person name="Salcher M."/>
            <person name="Ghai R."/>
            <person name="Kavagutti S V."/>
        </authorList>
    </citation>
    <scope>NUCLEOTIDE SEQUENCE</scope>
</reference>
<dbReference type="SMART" id="SM00479">
    <property type="entry name" value="EXOIII"/>
    <property type="match status" value="1"/>
</dbReference>
<dbReference type="SUPFAM" id="SSF53098">
    <property type="entry name" value="Ribonuclease H-like"/>
    <property type="match status" value="1"/>
</dbReference>
<dbReference type="FunFam" id="3.30.420.10:FF:000045">
    <property type="entry name" value="3'-5' exonuclease DinG"/>
    <property type="match status" value="1"/>
</dbReference>
<dbReference type="EMBL" id="CAFBLE010000002">
    <property type="protein sequence ID" value="CAB4858694.1"/>
    <property type="molecule type" value="Genomic_DNA"/>
</dbReference>
<dbReference type="EMBL" id="CAFBQL010000002">
    <property type="protein sequence ID" value="CAB5054849.1"/>
    <property type="molecule type" value="Genomic_DNA"/>
</dbReference>
<dbReference type="InterPro" id="IPR012337">
    <property type="entry name" value="RNaseH-like_sf"/>
</dbReference>
<feature type="domain" description="Exonuclease" evidence="1">
    <location>
        <begin position="9"/>
        <end position="181"/>
    </location>
</feature>
<dbReference type="Pfam" id="PF00929">
    <property type="entry name" value="RNase_T"/>
    <property type="match status" value="1"/>
</dbReference>
<dbReference type="NCBIfam" id="TIGR00573">
    <property type="entry name" value="dnaq"/>
    <property type="match status" value="1"/>
</dbReference>
<evidence type="ECO:0000313" key="4">
    <source>
        <dbReference type="EMBL" id="CAB4912441.1"/>
    </source>
</evidence>
<dbReference type="GO" id="GO:0008408">
    <property type="term" value="F:3'-5' exonuclease activity"/>
    <property type="evidence" value="ECO:0007669"/>
    <property type="project" value="TreeGrafter"/>
</dbReference>
<protein>
    <submittedName>
        <fullName evidence="3">Unannotated protein</fullName>
    </submittedName>
</protein>
<dbReference type="Gene3D" id="3.30.420.10">
    <property type="entry name" value="Ribonuclease H-like superfamily/Ribonuclease H"/>
    <property type="match status" value="1"/>
</dbReference>
<dbReference type="EMBL" id="CAFBMV010000001">
    <property type="protein sequence ID" value="CAB4912441.1"/>
    <property type="molecule type" value="Genomic_DNA"/>
</dbReference>
<evidence type="ECO:0000313" key="2">
    <source>
        <dbReference type="EMBL" id="CAB4656910.1"/>
    </source>
</evidence>
<proteinExistence type="predicted"/>
<evidence type="ECO:0000259" key="1">
    <source>
        <dbReference type="SMART" id="SM00479"/>
    </source>
</evidence>
<dbReference type="InterPro" id="IPR006054">
    <property type="entry name" value="DnaQ"/>
</dbReference>
<organism evidence="3">
    <name type="scientific">freshwater metagenome</name>
    <dbReference type="NCBI Taxonomy" id="449393"/>
    <lineage>
        <taxon>unclassified sequences</taxon>
        <taxon>metagenomes</taxon>
        <taxon>ecological metagenomes</taxon>
    </lineage>
</organism>
<sequence>MTSTLSETTFVVLDLETSGGSPKHGAAITEIGAVKVRGGHVIEEFQMLVNPGHALPEFITDLTGITDSMLANAPSVALALPTFLEFIGHPSESVLVAHNAPFDIGFLKSAAANLEIAWPDYSIIDTVRISRHVLTLEDVPNCSLSTLSEFFGTVTTPNHRALEDARATVDVLHAIFERLGTFNVTHLDQLEKLNRQRSPRLK</sequence>
<evidence type="ECO:0000313" key="5">
    <source>
        <dbReference type="EMBL" id="CAB5054849.1"/>
    </source>
</evidence>
<dbReference type="PANTHER" id="PTHR30231:SF41">
    <property type="entry name" value="DNA POLYMERASE III SUBUNIT EPSILON"/>
    <property type="match status" value="1"/>
</dbReference>
<dbReference type="CDD" id="cd06127">
    <property type="entry name" value="DEDDh"/>
    <property type="match status" value="1"/>
</dbReference>
<dbReference type="GO" id="GO:0005829">
    <property type="term" value="C:cytosol"/>
    <property type="evidence" value="ECO:0007669"/>
    <property type="project" value="TreeGrafter"/>
</dbReference>
<dbReference type="GO" id="GO:0045004">
    <property type="term" value="P:DNA replication proofreading"/>
    <property type="evidence" value="ECO:0007669"/>
    <property type="project" value="TreeGrafter"/>
</dbReference>
<dbReference type="InterPro" id="IPR036397">
    <property type="entry name" value="RNaseH_sf"/>
</dbReference>
<dbReference type="InterPro" id="IPR013520">
    <property type="entry name" value="Ribonucl_H"/>
</dbReference>
<dbReference type="PANTHER" id="PTHR30231">
    <property type="entry name" value="DNA POLYMERASE III SUBUNIT EPSILON"/>
    <property type="match status" value="1"/>
</dbReference>
<dbReference type="EMBL" id="CAEZWT010000003">
    <property type="protein sequence ID" value="CAB4656910.1"/>
    <property type="molecule type" value="Genomic_DNA"/>
</dbReference>
<dbReference type="GO" id="GO:0003887">
    <property type="term" value="F:DNA-directed DNA polymerase activity"/>
    <property type="evidence" value="ECO:0007669"/>
    <property type="project" value="InterPro"/>
</dbReference>
<evidence type="ECO:0000313" key="3">
    <source>
        <dbReference type="EMBL" id="CAB4858694.1"/>
    </source>
</evidence>
<accession>A0A6J7CP02</accession>
<gene>
    <name evidence="2" type="ORF">UFOPK2289_00180</name>
    <name evidence="3" type="ORF">UFOPK3346_00342</name>
    <name evidence="4" type="ORF">UFOPK3670_00128</name>
    <name evidence="5" type="ORF">UFOPK4308_00369</name>
</gene>
<name>A0A6J7CP02_9ZZZZ</name>